<dbReference type="InterPro" id="IPR013784">
    <property type="entry name" value="Carb-bd-like_fold"/>
</dbReference>
<dbReference type="GO" id="GO:0005975">
    <property type="term" value="P:carbohydrate metabolic process"/>
    <property type="evidence" value="ECO:0007669"/>
    <property type="project" value="InterPro"/>
</dbReference>
<comment type="similarity">
    <text evidence="1">Belongs to the glycosyl hydrolase 13 family.</text>
</comment>
<dbReference type="NCBIfam" id="TIGR02104">
    <property type="entry name" value="pulA_typeI"/>
    <property type="match status" value="1"/>
</dbReference>
<dbReference type="InterPro" id="IPR004193">
    <property type="entry name" value="Glyco_hydro_13_N"/>
</dbReference>
<dbReference type="Pfam" id="PF00128">
    <property type="entry name" value="Alpha-amylase"/>
    <property type="match status" value="1"/>
</dbReference>
<dbReference type="InterPro" id="IPR006047">
    <property type="entry name" value="GH13_cat_dom"/>
</dbReference>
<evidence type="ECO:0000256" key="6">
    <source>
        <dbReference type="ARBA" id="ARBA00023965"/>
    </source>
</evidence>
<proteinExistence type="inferred from homology"/>
<dbReference type="GO" id="GO:0030246">
    <property type="term" value="F:carbohydrate binding"/>
    <property type="evidence" value="ECO:0007669"/>
    <property type="project" value="InterPro"/>
</dbReference>
<dbReference type="InterPro" id="IPR049117">
    <property type="entry name" value="pulA_all-beta"/>
</dbReference>
<dbReference type="CDD" id="cd10315">
    <property type="entry name" value="CBM41_pullulanase"/>
    <property type="match status" value="2"/>
</dbReference>
<dbReference type="InterPro" id="IPR013780">
    <property type="entry name" value="Glyco_hydro_b"/>
</dbReference>
<dbReference type="Pfam" id="PF03714">
    <property type="entry name" value="PUD"/>
    <property type="match status" value="2"/>
</dbReference>
<dbReference type="SUPFAM" id="SSF51445">
    <property type="entry name" value="(Trans)glycosidases"/>
    <property type="match status" value="1"/>
</dbReference>
<reference evidence="11 12" key="1">
    <citation type="submission" date="2018-10" db="EMBL/GenBank/DDBJ databases">
        <title>Falsibacillus sp. genome draft.</title>
        <authorList>
            <person name="Shi S."/>
        </authorList>
    </citation>
    <scope>NUCLEOTIDE SEQUENCE [LARGE SCALE GENOMIC DNA]</scope>
    <source>
        <strain evidence="11 12">GY 10110</strain>
    </source>
</reference>
<dbReference type="EC" id="3.2.1.41" evidence="7"/>
<keyword evidence="12" id="KW-1185">Reference proteome</keyword>
<evidence type="ECO:0000256" key="1">
    <source>
        <dbReference type="ARBA" id="ARBA00008061"/>
    </source>
</evidence>
<dbReference type="InterPro" id="IPR017853">
    <property type="entry name" value="GH"/>
</dbReference>
<accession>A0A3L7JZ20</accession>
<feature type="domain" description="Glycosyl hydrolase family 13 catalytic" evidence="10">
    <location>
        <begin position="470"/>
        <end position="841"/>
    </location>
</feature>
<dbReference type="Gene3D" id="2.60.40.2320">
    <property type="match status" value="1"/>
</dbReference>
<evidence type="ECO:0000313" key="12">
    <source>
        <dbReference type="Proteomes" id="UP000276770"/>
    </source>
</evidence>
<dbReference type="CDD" id="cd02860">
    <property type="entry name" value="E_set_Pullulanase"/>
    <property type="match status" value="1"/>
</dbReference>
<dbReference type="InterPro" id="IPR005323">
    <property type="entry name" value="CBM41_pullulanase"/>
</dbReference>
<keyword evidence="3 11" id="KW-0378">Hydrolase</keyword>
<keyword evidence="4" id="KW-0106">Calcium</keyword>
<comment type="caution">
    <text evidence="11">The sequence shown here is derived from an EMBL/GenBank/DDBJ whole genome shotgun (WGS) entry which is preliminary data.</text>
</comment>
<dbReference type="Gene3D" id="3.20.20.80">
    <property type="entry name" value="Glycosidases"/>
    <property type="match status" value="1"/>
</dbReference>
<comment type="catalytic activity">
    <reaction evidence="6">
        <text>Hydrolysis of (1-&gt;6)-alpha-D-glucosidic linkages in pullulan, amylopectin and glycogen, and in the alpha- and beta-limit dextrins of amylopectin and glycogen.</text>
        <dbReference type="EC" id="3.2.1.41"/>
    </reaction>
</comment>
<dbReference type="Pfam" id="PF02922">
    <property type="entry name" value="CBM_48"/>
    <property type="match status" value="1"/>
</dbReference>
<dbReference type="SUPFAM" id="SSF49452">
    <property type="entry name" value="Starch-binding domain-like"/>
    <property type="match status" value="2"/>
</dbReference>
<keyword evidence="2" id="KW-0732">Signal</keyword>
<evidence type="ECO:0000313" key="11">
    <source>
        <dbReference type="EMBL" id="RLQ95565.1"/>
    </source>
</evidence>
<dbReference type="PANTHER" id="PTHR43002">
    <property type="entry name" value="GLYCOGEN DEBRANCHING ENZYME"/>
    <property type="match status" value="1"/>
</dbReference>
<name>A0A3L7JZ20_9BACI</name>
<dbReference type="InterPro" id="IPR013783">
    <property type="entry name" value="Ig-like_fold"/>
</dbReference>
<dbReference type="InterPro" id="IPR014756">
    <property type="entry name" value="Ig_E-set"/>
</dbReference>
<dbReference type="Proteomes" id="UP000276770">
    <property type="component" value="Unassembled WGS sequence"/>
</dbReference>
<sequence length="940" mass="106105">MQAVAQTDSTKIIIHYQEAPDNQKDWNLWVWPEGGDGAKYDFTGEDAYGKVAEVEVSGIHQKIGFIVRTDSWDKDGGDRWIDTSSGVGEVWVKAGDDQTYTAPPDGEYRDIPSYQHIKVKIHYHRYDQNYDGWNLWVWNPEHDGQKVNFDAMDDYGKVAEVELNDPDGIEKLGFIVRKSTEGNDWASKDIDHDRYITRFDADGTAEVWLVQGQETIYENQGFVNLNPAITHASIDAFNQITLETNVPFSLKDAADQIKIEGADIERVASFDDNLTDLTNKIKIFTKEDLDLTKSYTLLFNDFGTRAITVGKVVRSDEFDQKYFYDGWLGNQYDKKETKFTLWAPTASEAMLAVYPDAASAETKEIPMSSGENGTWKAALKGNQDGLVYTYKVKIGGVWTEAVDPYARAVTINGDRGVVVDLSKTNPDHWNNHKPELIHPEDAIIYEAHVRDLSISPNSGIQHKGKFLGVAEKNTKGPDGVKTGLDHIKALGVTHVQFLPIFDFNSIDETKLDQSQYNWGYDPKNYNVPEGSYSTDPADPYDRIIELKTMIQTLHDSKLRIIMDVVYNHVFSASQSNFQKLVPGYYFRYNEDGTLANGTGVGNDTASERKMMKKFIVDSVSYWAKEYHMDGFRFDLMGIHDTGTMNAVRDALNKIDPSIIILGEGWDLNTPLDPSLKADQKNAEDMPGIAHFNDSIRDALKGSVFNDLDTGFVNGKQGVEEIMKEGIQAGISYPDDIATYRDPEQVINYVEAHDNLTLWDKLKLTNPEADEETLKQMHKLASSILLTSEGIPFIHAGQEFMRTKYGDHNSYQSPDSINQLDWSRCREFSSEVDYVKGLIELRKHYKSFRMTTAGEIEKQLKFIPASKNIVAYSLNAKALHDKANEIVVIHNANQEEKTVTLPYSGTWHLLVNGEKSGIRTIKIIHGNKVNISPLSTFVLKR</sequence>
<evidence type="ECO:0000256" key="8">
    <source>
        <dbReference type="ARBA" id="ARBA00029618"/>
    </source>
</evidence>
<dbReference type="Gene3D" id="2.60.40.1180">
    <property type="entry name" value="Golgi alpha-mannosidase II"/>
    <property type="match status" value="1"/>
</dbReference>
<evidence type="ECO:0000256" key="7">
    <source>
        <dbReference type="ARBA" id="ARBA00024062"/>
    </source>
</evidence>
<dbReference type="EMBL" id="RCVZ01000006">
    <property type="protein sequence ID" value="RLQ95565.1"/>
    <property type="molecule type" value="Genomic_DNA"/>
</dbReference>
<dbReference type="Gene3D" id="2.60.40.1110">
    <property type="match status" value="2"/>
</dbReference>
<dbReference type="Pfam" id="PF21653">
    <property type="entry name" value="pulA_all-beta"/>
    <property type="match status" value="1"/>
</dbReference>
<dbReference type="SUPFAM" id="SSF81296">
    <property type="entry name" value="E set domains"/>
    <property type="match status" value="1"/>
</dbReference>
<dbReference type="InterPro" id="IPR011840">
    <property type="entry name" value="PulA_typeI"/>
</dbReference>
<dbReference type="CDD" id="cd11341">
    <property type="entry name" value="AmyAc_Pullulanase_LD-like"/>
    <property type="match status" value="1"/>
</dbReference>
<evidence type="ECO:0000256" key="3">
    <source>
        <dbReference type="ARBA" id="ARBA00022801"/>
    </source>
</evidence>
<dbReference type="Gene3D" id="2.60.40.10">
    <property type="entry name" value="Immunoglobulins"/>
    <property type="match status" value="1"/>
</dbReference>
<dbReference type="GO" id="GO:0051060">
    <property type="term" value="F:pullulanase activity"/>
    <property type="evidence" value="ECO:0007669"/>
    <property type="project" value="UniProtKB-EC"/>
</dbReference>
<gene>
    <name evidence="11" type="primary">pulA</name>
    <name evidence="11" type="ORF">D9X91_10230</name>
</gene>
<evidence type="ECO:0000259" key="10">
    <source>
        <dbReference type="SMART" id="SM00642"/>
    </source>
</evidence>
<protein>
    <recommendedName>
        <fullName evidence="7">pullulanase</fullName>
        <ecNumber evidence="7">3.2.1.41</ecNumber>
    </recommendedName>
    <alternativeName>
        <fullName evidence="8">Alpha-dextrin endo-1,6-alpha-glucosidase</fullName>
    </alternativeName>
    <alternativeName>
        <fullName evidence="9">Pullulan 6-glucanohydrolase</fullName>
    </alternativeName>
</protein>
<organism evidence="11 12">
    <name type="scientific">Falsibacillus albus</name>
    <dbReference type="NCBI Taxonomy" id="2478915"/>
    <lineage>
        <taxon>Bacteria</taxon>
        <taxon>Bacillati</taxon>
        <taxon>Bacillota</taxon>
        <taxon>Bacilli</taxon>
        <taxon>Bacillales</taxon>
        <taxon>Bacillaceae</taxon>
        <taxon>Falsibacillus</taxon>
    </lineage>
</organism>
<evidence type="ECO:0000256" key="2">
    <source>
        <dbReference type="ARBA" id="ARBA00022729"/>
    </source>
</evidence>
<evidence type="ECO:0000256" key="9">
    <source>
        <dbReference type="ARBA" id="ARBA00031076"/>
    </source>
</evidence>
<dbReference type="SMART" id="SM00642">
    <property type="entry name" value="Aamy"/>
    <property type="match status" value="1"/>
</dbReference>
<evidence type="ECO:0000256" key="5">
    <source>
        <dbReference type="ARBA" id="ARBA00023295"/>
    </source>
</evidence>
<keyword evidence="5 11" id="KW-0326">Glycosidase</keyword>
<evidence type="ECO:0000256" key="4">
    <source>
        <dbReference type="ARBA" id="ARBA00022837"/>
    </source>
</evidence>
<dbReference type="AlphaFoldDB" id="A0A3L7JZ20"/>
<dbReference type="OrthoDB" id="9761875at2"/>